<dbReference type="EMBL" id="BNJK01000001">
    <property type="protein sequence ID" value="GHO96501.1"/>
    <property type="molecule type" value="Genomic_DNA"/>
</dbReference>
<gene>
    <name evidence="1" type="ORF">KSF_065490</name>
</gene>
<proteinExistence type="predicted"/>
<sequence>MTPAKQKRLLKRFGPCPPGYTHQDLTQFLDLLYGMYSHHFTGEELRQIIVSDPFDLTEPPRSLKLVELAEWLEAILL</sequence>
<dbReference type="Proteomes" id="UP000597444">
    <property type="component" value="Unassembled WGS sequence"/>
</dbReference>
<reference evidence="1" key="1">
    <citation type="submission" date="2020-10" db="EMBL/GenBank/DDBJ databases">
        <title>Taxonomic study of unclassified bacteria belonging to the class Ktedonobacteria.</title>
        <authorList>
            <person name="Yabe S."/>
            <person name="Wang C.M."/>
            <person name="Zheng Y."/>
            <person name="Sakai Y."/>
            <person name="Cavaletti L."/>
            <person name="Monciardini P."/>
            <person name="Donadio S."/>
        </authorList>
    </citation>
    <scope>NUCLEOTIDE SEQUENCE</scope>
    <source>
        <strain evidence="1">ID150040</strain>
    </source>
</reference>
<evidence type="ECO:0000313" key="1">
    <source>
        <dbReference type="EMBL" id="GHO96501.1"/>
    </source>
</evidence>
<accession>A0A8J3IWA8</accession>
<comment type="caution">
    <text evidence="1">The sequence shown here is derived from an EMBL/GenBank/DDBJ whole genome shotgun (WGS) entry which is preliminary data.</text>
</comment>
<keyword evidence="2" id="KW-1185">Reference proteome</keyword>
<evidence type="ECO:0000313" key="2">
    <source>
        <dbReference type="Proteomes" id="UP000597444"/>
    </source>
</evidence>
<organism evidence="1 2">
    <name type="scientific">Reticulibacter mediterranei</name>
    <dbReference type="NCBI Taxonomy" id="2778369"/>
    <lineage>
        <taxon>Bacteria</taxon>
        <taxon>Bacillati</taxon>
        <taxon>Chloroflexota</taxon>
        <taxon>Ktedonobacteria</taxon>
        <taxon>Ktedonobacterales</taxon>
        <taxon>Reticulibacteraceae</taxon>
        <taxon>Reticulibacter</taxon>
    </lineage>
</organism>
<dbReference type="AlphaFoldDB" id="A0A8J3IWA8"/>
<name>A0A8J3IWA8_9CHLR</name>
<protein>
    <submittedName>
        <fullName evidence="1">Uncharacterized protein</fullName>
    </submittedName>
</protein>